<gene>
    <name evidence="3" type="ORF">APAL1065_LOCUS8616</name>
</gene>
<dbReference type="SUPFAM" id="SSF54001">
    <property type="entry name" value="Cysteine proteinases"/>
    <property type="match status" value="1"/>
</dbReference>
<dbReference type="GO" id="GO:0016407">
    <property type="term" value="F:acetyltransferase activity"/>
    <property type="evidence" value="ECO:0007669"/>
    <property type="project" value="InterPro"/>
</dbReference>
<evidence type="ECO:0000256" key="1">
    <source>
        <dbReference type="ARBA" id="ARBA00006547"/>
    </source>
</evidence>
<dbReference type="PANTHER" id="PTHR11786:SF0">
    <property type="entry name" value="ARYLAMINE N-ACETYLTRANSFERASE 4-RELATED"/>
    <property type="match status" value="1"/>
</dbReference>
<dbReference type="InterPro" id="IPR053710">
    <property type="entry name" value="Arylamine_NAT_domain_sf"/>
</dbReference>
<dbReference type="Pfam" id="PF00797">
    <property type="entry name" value="Acetyltransf_2"/>
    <property type="match status" value="1"/>
</dbReference>
<accession>A0A7S2Y818</accession>
<dbReference type="InterPro" id="IPR038765">
    <property type="entry name" value="Papain-like_cys_pep_sf"/>
</dbReference>
<dbReference type="EMBL" id="HBHT01012878">
    <property type="protein sequence ID" value="CAD9958184.1"/>
    <property type="molecule type" value="Transcribed_RNA"/>
</dbReference>
<dbReference type="Gene3D" id="3.30.2140.20">
    <property type="match status" value="1"/>
</dbReference>
<evidence type="ECO:0000256" key="2">
    <source>
        <dbReference type="SAM" id="MobiDB-lite"/>
    </source>
</evidence>
<feature type="compositionally biased region" description="Low complexity" evidence="2">
    <location>
        <begin position="270"/>
        <end position="281"/>
    </location>
</feature>
<dbReference type="InterPro" id="IPR001447">
    <property type="entry name" value="Arylamine_N-AcTrfase"/>
</dbReference>
<comment type="similarity">
    <text evidence="1">Belongs to the arylamine N-acetyltransferase family.</text>
</comment>
<reference evidence="3" key="1">
    <citation type="submission" date="2021-01" db="EMBL/GenBank/DDBJ databases">
        <authorList>
            <person name="Corre E."/>
            <person name="Pelletier E."/>
            <person name="Niang G."/>
            <person name="Scheremetjew M."/>
            <person name="Finn R."/>
            <person name="Kale V."/>
            <person name="Holt S."/>
            <person name="Cochrane G."/>
            <person name="Meng A."/>
            <person name="Brown T."/>
            <person name="Cohen L."/>
        </authorList>
    </citation>
    <scope>NUCLEOTIDE SEQUENCE</scope>
    <source>
        <strain evidence="3">CCMP125</strain>
    </source>
</reference>
<name>A0A7S2Y818_9STRA</name>
<dbReference type="PANTHER" id="PTHR11786">
    <property type="entry name" value="N-HYDROXYARYLAMINE O-ACETYLTRANSFERASE"/>
    <property type="match status" value="1"/>
</dbReference>
<sequence>MNVMTLSSRYFARLKVDPNQLDPRPTVQKLKRIHEAHLEHIPFENLAQHGTDNGNLPSLDLTATADKLLTRQRGGFCFEVNLLLAAFLEELGYQVARVPTRVYSDDLHDFRPQATHVILLVTCHGDEPNESDHTTNLAKSSSIQFSDVGFGEPPLHPLDYNLLGKEQVTPDGMQSKIVRDSEDENSMLLLLWYKNHAWSKRLKWHVNFPLGGYPITHFTDSLHQVLQPESIFSQKIVATRLTRDQKITLAGHTLKISGPPRFPTRTTTNSEQGSQSSSVVPVSVQQLAPEEGVIRQVLLDKFGMPLNSTKGLSLAKSFRAKEEVWSHQ</sequence>
<feature type="region of interest" description="Disordered" evidence="2">
    <location>
        <begin position="258"/>
        <end position="281"/>
    </location>
</feature>
<proteinExistence type="inferred from homology"/>
<protein>
    <recommendedName>
        <fullName evidence="4">Arylamine N-acetyltransferase</fullName>
    </recommendedName>
</protein>
<dbReference type="AlphaFoldDB" id="A0A7S2Y818"/>
<evidence type="ECO:0008006" key="4">
    <source>
        <dbReference type="Google" id="ProtNLM"/>
    </source>
</evidence>
<evidence type="ECO:0000313" key="3">
    <source>
        <dbReference type="EMBL" id="CAD9958184.1"/>
    </source>
</evidence>
<organism evidence="3">
    <name type="scientific">Entomoneis paludosa</name>
    <dbReference type="NCBI Taxonomy" id="265537"/>
    <lineage>
        <taxon>Eukaryota</taxon>
        <taxon>Sar</taxon>
        <taxon>Stramenopiles</taxon>
        <taxon>Ochrophyta</taxon>
        <taxon>Bacillariophyta</taxon>
        <taxon>Bacillariophyceae</taxon>
        <taxon>Bacillariophycidae</taxon>
        <taxon>Entomoneidaceae</taxon>
        <taxon>Entomoneis</taxon>
    </lineage>
</organism>